<keyword evidence="2" id="KW-1185">Reference proteome</keyword>
<gene>
    <name evidence="1" type="ORF">MJO28_003751</name>
</gene>
<evidence type="ECO:0000313" key="1">
    <source>
        <dbReference type="EMBL" id="KAI7956656.1"/>
    </source>
</evidence>
<sequence length="1381" mass="155329">MSEVSAGVYSPPGITTWGGESSTSPFTQSACIIEKVLLGSRLNTQKMSVRLAIGAPLLILPAGLWLAWNGSVGATWQENWSRLPIGEDHNAGNTDDILHLSLAPPQIRPAYEAHHMTSPSTDLSLGIQPVSENLEKTILTDFPSTGNGQASIGSYGAEAAIAFPCTTLSLSTPSGHAARYPPIDALTSVRVHQESMNFDQGSVARKSTLAASFSDTSPGHLKFKGKLDDDAPSSSIHQPLIFPILRNTEERTYQSDLHQERLPTNHYADHQSREVEKSSFYPTSGRETSSFPWFIESGFNPGSKPSQAALDQVTNNPTSNEVALTAALPTINATPAQQSAHHIYMPGRRSSKRPSILPAEGMTIPSLPIETAHEIASDNRALTVARKRAKLEEIFEFDVELFQSDQHRSKREKEKVAKMISRIRSLKQNDQLKISQMDSKQVRDFFRGFSKLGRPPQKNNRIKNNRGSTRPFRMKTQQDPLSSVSLLARPSNADRQERMHYAMHHLDSEQTHWFEFWGERAGIDLKKINSLQAKTKGHVKDYSGRDFALFLFHIDMIGTILEEYCLRDSESADCGAKLIKEAVQLFEQSILKNSFRKHRFNRNPLETTTASSTNKKETVEKNQHPMIWIWECIQTFIFQSKEQRLIDIFFPDGKLVIHNLTRAFFTDVFIYTIKKKFCPIGAPSRDLNRPRRGPHQGISQRRPTPLSSRLNRPQGIVFSIADLPQEITNLQPSKRNGIVFNISILPQEVKELQVSRLPKVMYDDYGASNTDDILRLSLAPPQSHHRYEAEPTIHISTELSLGNDPVTKIFGKNFRNDDSGPGNQQASINPYRAQASSAFPSVTLSLATPSVHAAGKFLTDGRTSDRELQAFINSDQADVTSKLPLDATSSETSPGPGHLELRGKEDDDAPSWSNYQYFILPVLQNSEDVKSLQANHHRDHQTLELQHTSFHTTSPQNELSPSRFTGRGPKSLSNLSKVNIDRLDNRPTLNEATSASPLHGAINAIPKHQSLKHIQMPHSRSPKRPSVLSNEGSLPQVGHLQVQPTKKQKFGQPRTDATDIHALSIKTVHRISPDNLAAPVQEQSAKPKDIFKFDVDLFQRDQYESNGDKEKVAMIIPIIQSLQQDNQLKISKMKPWEVRQFFRRFSSNGLHKINKMGSKHSRRKKAQGALSSVPVLPSSAYADRQHRMSSAVNLLDLQQENWFEFWRERTGIDVKRINSLQIKTKNTKKDCTGRDFGLLLLHIDMIGTILEEYCMKNSETVPLDCGAKLIKEAMKLFEPSILENTFRKHKFLGNSVDSNTESTRSHNKEAMIWLWEWIQTIIHQSEEERLKEIIFSDGEKAIHNLTRAFFHDVFGYSFEKLDQKISSYLKTKAGDGYSVPA</sequence>
<dbReference type="EMBL" id="CM045868">
    <property type="protein sequence ID" value="KAI7956656.1"/>
    <property type="molecule type" value="Genomic_DNA"/>
</dbReference>
<reference evidence="2" key="2">
    <citation type="journal article" date="2018" name="Mol. Plant Microbe Interact.">
        <title>Genome sequence resources for the wheat stripe rust pathogen (Puccinia striiformis f. sp. tritici) and the barley stripe rust pathogen (Puccinia striiformis f. sp. hordei).</title>
        <authorList>
            <person name="Xia C."/>
            <person name="Wang M."/>
            <person name="Yin C."/>
            <person name="Cornejo O.E."/>
            <person name="Hulbert S.H."/>
            <person name="Chen X."/>
        </authorList>
    </citation>
    <scope>NUCLEOTIDE SEQUENCE [LARGE SCALE GENOMIC DNA]</scope>
    <source>
        <strain evidence="2">93-210</strain>
    </source>
</reference>
<comment type="caution">
    <text evidence="1">The sequence shown here is derived from an EMBL/GenBank/DDBJ whole genome shotgun (WGS) entry which is preliminary data.</text>
</comment>
<reference evidence="2" key="1">
    <citation type="journal article" date="2018" name="BMC Genomics">
        <title>Genomic insights into host adaptation between the wheat stripe rust pathogen (Puccinia striiformis f. sp. tritici) and the barley stripe rust pathogen (Puccinia striiformis f. sp. hordei).</title>
        <authorList>
            <person name="Xia C."/>
            <person name="Wang M."/>
            <person name="Yin C."/>
            <person name="Cornejo O.E."/>
            <person name="Hulbert S.H."/>
            <person name="Chen X."/>
        </authorList>
    </citation>
    <scope>NUCLEOTIDE SEQUENCE [LARGE SCALE GENOMIC DNA]</scope>
    <source>
        <strain evidence="2">93-210</strain>
    </source>
</reference>
<dbReference type="Proteomes" id="UP001060170">
    <property type="component" value="Chromosome 4"/>
</dbReference>
<reference evidence="1 2" key="3">
    <citation type="journal article" date="2022" name="Microbiol. Spectr.">
        <title>Folding features and dynamics of 3D genome architecture in plant fungal pathogens.</title>
        <authorList>
            <person name="Xia C."/>
        </authorList>
    </citation>
    <scope>NUCLEOTIDE SEQUENCE [LARGE SCALE GENOMIC DNA]</scope>
    <source>
        <strain evidence="1 2">93-210</strain>
    </source>
</reference>
<protein>
    <submittedName>
        <fullName evidence="1">Uncharacterized protein</fullName>
    </submittedName>
</protein>
<organism evidence="1 2">
    <name type="scientific">Puccinia striiformis f. sp. tritici</name>
    <dbReference type="NCBI Taxonomy" id="168172"/>
    <lineage>
        <taxon>Eukaryota</taxon>
        <taxon>Fungi</taxon>
        <taxon>Dikarya</taxon>
        <taxon>Basidiomycota</taxon>
        <taxon>Pucciniomycotina</taxon>
        <taxon>Pucciniomycetes</taxon>
        <taxon>Pucciniales</taxon>
        <taxon>Pucciniaceae</taxon>
        <taxon>Puccinia</taxon>
    </lineage>
</organism>
<accession>A0ACC0EMW6</accession>
<name>A0ACC0EMW6_9BASI</name>
<proteinExistence type="predicted"/>
<evidence type="ECO:0000313" key="2">
    <source>
        <dbReference type="Proteomes" id="UP001060170"/>
    </source>
</evidence>